<dbReference type="PANTHER" id="PTHR11961">
    <property type="entry name" value="CYTOCHROME C"/>
    <property type="match status" value="1"/>
</dbReference>
<evidence type="ECO:0000256" key="4">
    <source>
        <dbReference type="ARBA" id="ARBA00022982"/>
    </source>
</evidence>
<evidence type="ECO:0000256" key="6">
    <source>
        <dbReference type="PROSITE-ProRule" id="PRU00433"/>
    </source>
</evidence>
<dbReference type="SUPFAM" id="SSF46626">
    <property type="entry name" value="Cytochrome c"/>
    <property type="match status" value="1"/>
</dbReference>
<comment type="caution">
    <text evidence="8">The sequence shown here is derived from an EMBL/GenBank/DDBJ whole genome shotgun (WGS) entry which is preliminary data.</text>
</comment>
<sequence length="117" mass="12784">MLIMGADALAASAGDVQQGQALYEARCFGCHSVDANRIGPKHANLIGRKAGSISDFEYSPALRGAKIVWNEKTLDRWLQDPESYVPGQQMDVSVSKAEDRKNLIAYLKTLSTKTAKK</sequence>
<keyword evidence="4" id="KW-0249">Electron transport</keyword>
<evidence type="ECO:0000256" key="3">
    <source>
        <dbReference type="ARBA" id="ARBA00022723"/>
    </source>
</evidence>
<keyword evidence="9" id="KW-1185">Reference proteome</keyword>
<dbReference type="InterPro" id="IPR036909">
    <property type="entry name" value="Cyt_c-like_dom_sf"/>
</dbReference>
<keyword evidence="1" id="KW-0813">Transport</keyword>
<proteinExistence type="predicted"/>
<evidence type="ECO:0000313" key="9">
    <source>
        <dbReference type="Proteomes" id="UP000650424"/>
    </source>
</evidence>
<protein>
    <submittedName>
        <fullName evidence="8">C-type cytochrome</fullName>
    </submittedName>
</protein>
<keyword evidence="3 6" id="KW-0479">Metal-binding</keyword>
<evidence type="ECO:0000256" key="1">
    <source>
        <dbReference type="ARBA" id="ARBA00022448"/>
    </source>
</evidence>
<feature type="domain" description="Cytochrome c" evidence="7">
    <location>
        <begin position="14"/>
        <end position="111"/>
    </location>
</feature>
<keyword evidence="2 6" id="KW-0349">Heme</keyword>
<dbReference type="EMBL" id="JACOGF010000008">
    <property type="protein sequence ID" value="MBC3919060.1"/>
    <property type="molecule type" value="Genomic_DNA"/>
</dbReference>
<accession>A0ABR6ZT53</accession>
<name>A0ABR6ZT53_9BURK</name>
<dbReference type="InterPro" id="IPR009056">
    <property type="entry name" value="Cyt_c-like_dom"/>
</dbReference>
<evidence type="ECO:0000256" key="2">
    <source>
        <dbReference type="ARBA" id="ARBA00022617"/>
    </source>
</evidence>
<dbReference type="InterPro" id="IPR002327">
    <property type="entry name" value="Cyt_c_1A/1B"/>
</dbReference>
<dbReference type="Gene3D" id="1.10.760.10">
    <property type="entry name" value="Cytochrome c-like domain"/>
    <property type="match status" value="1"/>
</dbReference>
<dbReference type="Pfam" id="PF00034">
    <property type="entry name" value="Cytochrom_C"/>
    <property type="match status" value="1"/>
</dbReference>
<gene>
    <name evidence="8" type="ORF">H8L32_16330</name>
</gene>
<keyword evidence="5 6" id="KW-0408">Iron</keyword>
<dbReference type="Proteomes" id="UP000650424">
    <property type="component" value="Unassembled WGS sequence"/>
</dbReference>
<evidence type="ECO:0000259" key="7">
    <source>
        <dbReference type="PROSITE" id="PS51007"/>
    </source>
</evidence>
<reference evidence="8 9" key="1">
    <citation type="submission" date="2020-08" db="EMBL/GenBank/DDBJ databases">
        <title>Novel species isolated from subtropical streams in China.</title>
        <authorList>
            <person name="Lu H."/>
        </authorList>
    </citation>
    <scope>NUCLEOTIDE SEQUENCE [LARGE SCALE GENOMIC DNA]</scope>
    <source>
        <strain evidence="8 9">CY18W</strain>
    </source>
</reference>
<dbReference type="PROSITE" id="PS51007">
    <property type="entry name" value="CYTC"/>
    <property type="match status" value="1"/>
</dbReference>
<dbReference type="PRINTS" id="PR00604">
    <property type="entry name" value="CYTCHRMECIAB"/>
</dbReference>
<evidence type="ECO:0000313" key="8">
    <source>
        <dbReference type="EMBL" id="MBC3919060.1"/>
    </source>
</evidence>
<organism evidence="8 9">
    <name type="scientific">Undibacterium hunanense</name>
    <dbReference type="NCBI Taxonomy" id="2762292"/>
    <lineage>
        <taxon>Bacteria</taxon>
        <taxon>Pseudomonadati</taxon>
        <taxon>Pseudomonadota</taxon>
        <taxon>Betaproteobacteria</taxon>
        <taxon>Burkholderiales</taxon>
        <taxon>Oxalobacteraceae</taxon>
        <taxon>Undibacterium</taxon>
    </lineage>
</organism>
<evidence type="ECO:0000256" key="5">
    <source>
        <dbReference type="ARBA" id="ARBA00023004"/>
    </source>
</evidence>